<dbReference type="Proteomes" id="UP000160099">
    <property type="component" value="Segment"/>
</dbReference>
<evidence type="ECO:0000313" key="2">
    <source>
        <dbReference type="EMBL" id="AIC32357.1"/>
    </source>
</evidence>
<evidence type="ECO:0000313" key="4">
    <source>
        <dbReference type="Proteomes" id="UP000160099"/>
    </source>
</evidence>
<protein>
    <submittedName>
        <fullName evidence="2 3">ORF2L</fullName>
    </submittedName>
</protein>
<feature type="compositionally biased region" description="Basic residues" evidence="1">
    <location>
        <begin position="37"/>
        <end position="51"/>
    </location>
</feature>
<feature type="compositionally biased region" description="Pro residues" evidence="1">
    <location>
        <begin position="25"/>
        <end position="36"/>
    </location>
</feature>
<dbReference type="EMBL" id="KJ627438">
    <property type="protein sequence ID" value="AIC32513.1"/>
    <property type="molecule type" value="Genomic_DNA"/>
</dbReference>
<sequence length="622" mass="70154">MENFAENVAAAAPEEMQVDAAAPASPAPSTPPPTPKAPKKKATKKSRRGAKRPASAASSSAASDDGESQVAPTMSPKRLIFEDGVPGVAGVPITGIPDIDFKPYIPELNVTDFEVSLRVLRPEDLRKVLEKLNPADLHKYYYVEKDAVEAQRLLVNELMQKKYLTHTELLEIFQKHKPRTVRAKELYDLGYAIYSIAGSYSQKPDDEKDVFLEKVRAEMVDDELPMLRNILRLGYDEDEHIVPAPVPAQETFDMAEVRKRRERDYLQLRAIGLILMRAAVVIETERPDGTYRYSCGTRMTTASAMQVCIFLGRPIFSSTERFNWLGSYESWTDIWFEHLTRDSSLMLDDIFASCDDSEISPATEASVHMPSVHDYAFNHPPNTYNPDIKKQWQMGKLLVEIGAHAVMRLATGVAFDCSTMTVKDIPDQIKALRTYATTGGITSRFQYDDDLFFMHPFTLRQVRVHKIKLIEKRDAPVLSQTMIQMATNFNRNHRAPKIIQLGHNMCLAAHLELLVMLDPMAPLAEHNISSEVSKYGKMVTGNSRRCYIDLTKVQRNTFTEGKLTCTGYGSRRYADVRVRCDVEWMVGEGDKKALRRITSPVPIKSRERTLADLDAEIVLADS</sequence>
<evidence type="ECO:0000256" key="1">
    <source>
        <dbReference type="SAM" id="MobiDB-lite"/>
    </source>
</evidence>
<organism evidence="2 4">
    <name type="scientific">Cyprinid herpesvirus 3</name>
    <name type="common">CyHV-3</name>
    <dbReference type="NCBI Taxonomy" id="180230"/>
    <lineage>
        <taxon>Viruses</taxon>
        <taxon>Duplodnaviria</taxon>
        <taxon>Heunggongvirae</taxon>
        <taxon>Peploviricota</taxon>
        <taxon>Herviviricetes</taxon>
        <taxon>Herpesvirales</taxon>
        <taxon>Alloherpesviridae</taxon>
        <taxon>Cyvirus</taxon>
        <taxon>Cyvirus cyprinidallo3</taxon>
    </lineage>
</organism>
<name>A0A060IL25_CYHV3</name>
<feature type="region of interest" description="Disordered" evidence="1">
    <location>
        <begin position="1"/>
        <end position="77"/>
    </location>
</feature>
<proteinExistence type="predicted"/>
<accession>A0A060IL25</accession>
<feature type="compositionally biased region" description="Low complexity" evidence="1">
    <location>
        <begin position="52"/>
        <end position="63"/>
    </location>
</feature>
<dbReference type="EMBL" id="KJ627438">
    <property type="protein sequence ID" value="AIC32357.1"/>
    <property type="molecule type" value="Genomic_DNA"/>
</dbReference>
<reference evidence="2 4" key="1">
    <citation type="journal article" date="2015" name="Vet. Microbiol.">
        <title>Whole-genome sequence of a novel Chinese cyprinid herpesvirus 3 isolate reveals the existence of a distinct European genotype in East Asia.</title>
        <authorList>
            <person name="Li W."/>
            <person name="Lee X."/>
            <person name="Weng S."/>
            <person name="He J."/>
            <person name="Dong C."/>
        </authorList>
    </citation>
    <scope>NUCLEOTIDE SEQUENCE [LARGE SCALE GENOMIC DNA]</scope>
    <source>
        <strain evidence="2">KHV-GZ11</strain>
    </source>
</reference>
<evidence type="ECO:0000313" key="3">
    <source>
        <dbReference type="EMBL" id="AIC32513.1"/>
    </source>
</evidence>
<gene>
    <name evidence="2" type="ORF">CyHV3-GZ_ORF2-L-LT</name>
    <name evidence="3" type="ORF">CyHV3-GZ_ORF2L-TR</name>
</gene>